<dbReference type="RefSeq" id="WP_269908412.1">
    <property type="nucleotide sequence ID" value="NZ_JAPFQA010000022.1"/>
</dbReference>
<organism evidence="1 2">
    <name type="scientific">Mesorhizobium qingshengii</name>
    <dbReference type="NCBI Taxonomy" id="1165689"/>
    <lineage>
        <taxon>Bacteria</taxon>
        <taxon>Pseudomonadati</taxon>
        <taxon>Pseudomonadota</taxon>
        <taxon>Alphaproteobacteria</taxon>
        <taxon>Hyphomicrobiales</taxon>
        <taxon>Phyllobacteriaceae</taxon>
        <taxon>Mesorhizobium</taxon>
    </lineage>
</organism>
<evidence type="ECO:0000313" key="1">
    <source>
        <dbReference type="EMBL" id="MCZ8548156.1"/>
    </source>
</evidence>
<gene>
    <name evidence="1" type="ORF">OOJ09_28600</name>
</gene>
<name>A0ABT4R2T8_9HYPH</name>
<evidence type="ECO:0000313" key="2">
    <source>
        <dbReference type="Proteomes" id="UP001152178"/>
    </source>
</evidence>
<dbReference type="Proteomes" id="UP001152178">
    <property type="component" value="Unassembled WGS sequence"/>
</dbReference>
<protein>
    <submittedName>
        <fullName evidence="1">Uncharacterized protein</fullName>
    </submittedName>
</protein>
<keyword evidence="2" id="KW-1185">Reference proteome</keyword>
<reference evidence="1" key="1">
    <citation type="submission" date="2022-11" db="EMBL/GenBank/DDBJ databases">
        <authorList>
            <person name="Coimbra C."/>
        </authorList>
    </citation>
    <scope>NUCLEOTIDE SEQUENCE</scope>
    <source>
        <strain evidence="1">Jales19</strain>
    </source>
</reference>
<accession>A0ABT4R2T8</accession>
<proteinExistence type="predicted"/>
<dbReference type="EMBL" id="JAPFQA010000022">
    <property type="protein sequence ID" value="MCZ8548156.1"/>
    <property type="molecule type" value="Genomic_DNA"/>
</dbReference>
<comment type="caution">
    <text evidence="1">The sequence shown here is derived from an EMBL/GenBank/DDBJ whole genome shotgun (WGS) entry which is preliminary data.</text>
</comment>
<sequence>MKPLTRRLGIVSATAAVALLAALAIVHPLGAASSLQPPMMDHAMPGSDQMQGMMQHHQQMMHDQGTMQMDDQGPMQMGLSTPTMPGQDAFGAIQEIVRMLEADPETDWSKINLEALRQHLIDMNEVTLKANASPTPIDGGLQIDITGDNLTSAAIQRMVPAHAEELNQMNGWSARTEVLPDGVRLTVTSNDPKEVAHIRGLGFIGLLVSGSHHQPHHLAMAKNEMPHQH</sequence>